<dbReference type="Proteomes" id="UP000006906">
    <property type="component" value="Chromosome 12"/>
</dbReference>
<gene>
    <name evidence="1" type="ORF">CHLRE_12g518400v5</name>
</gene>
<protein>
    <submittedName>
        <fullName evidence="1">Uncharacterized protein</fullName>
    </submittedName>
</protein>
<dbReference type="PaxDb" id="3055-EDP00767"/>
<dbReference type="OrthoDB" id="10379385at2759"/>
<dbReference type="RefSeq" id="XP_042918440.1">
    <property type="nucleotide sequence ID" value="XM_043068345.1"/>
</dbReference>
<name>A0A2K3D3X4_CHLRE</name>
<proteinExistence type="predicted"/>
<dbReference type="KEGG" id="cre:CHLRE_12g518400v5"/>
<dbReference type="GeneID" id="5722627"/>
<reference evidence="1 2" key="1">
    <citation type="journal article" date="2007" name="Science">
        <title>The Chlamydomonas genome reveals the evolution of key animal and plant functions.</title>
        <authorList>
            <person name="Merchant S.S."/>
            <person name="Prochnik S.E."/>
            <person name="Vallon O."/>
            <person name="Harris E.H."/>
            <person name="Karpowicz S.J."/>
            <person name="Witman G.B."/>
            <person name="Terry A."/>
            <person name="Salamov A."/>
            <person name="Fritz-Laylin L.K."/>
            <person name="Marechal-Drouard L."/>
            <person name="Marshall W.F."/>
            <person name="Qu L.H."/>
            <person name="Nelson D.R."/>
            <person name="Sanderfoot A.A."/>
            <person name="Spalding M.H."/>
            <person name="Kapitonov V.V."/>
            <person name="Ren Q."/>
            <person name="Ferris P."/>
            <person name="Lindquist E."/>
            <person name="Shapiro H."/>
            <person name="Lucas S.M."/>
            <person name="Grimwood J."/>
            <person name="Schmutz J."/>
            <person name="Cardol P."/>
            <person name="Cerutti H."/>
            <person name="Chanfreau G."/>
            <person name="Chen C.L."/>
            <person name="Cognat V."/>
            <person name="Croft M.T."/>
            <person name="Dent R."/>
            <person name="Dutcher S."/>
            <person name="Fernandez E."/>
            <person name="Fukuzawa H."/>
            <person name="Gonzalez-Ballester D."/>
            <person name="Gonzalez-Halphen D."/>
            <person name="Hallmann A."/>
            <person name="Hanikenne M."/>
            <person name="Hippler M."/>
            <person name="Inwood W."/>
            <person name="Jabbari K."/>
            <person name="Kalanon M."/>
            <person name="Kuras R."/>
            <person name="Lefebvre P.A."/>
            <person name="Lemaire S.D."/>
            <person name="Lobanov A.V."/>
            <person name="Lohr M."/>
            <person name="Manuell A."/>
            <person name="Meier I."/>
            <person name="Mets L."/>
            <person name="Mittag M."/>
            <person name="Mittelmeier T."/>
            <person name="Moroney J.V."/>
            <person name="Moseley J."/>
            <person name="Napoli C."/>
            <person name="Nedelcu A.M."/>
            <person name="Niyogi K."/>
            <person name="Novoselov S.V."/>
            <person name="Paulsen I.T."/>
            <person name="Pazour G."/>
            <person name="Purton S."/>
            <person name="Ral J.P."/>
            <person name="Riano-Pachon D.M."/>
            <person name="Riekhof W."/>
            <person name="Rymarquis L."/>
            <person name="Schroda M."/>
            <person name="Stern D."/>
            <person name="Umen J."/>
            <person name="Willows R."/>
            <person name="Wilson N."/>
            <person name="Zimmer S.L."/>
            <person name="Allmer J."/>
            <person name="Balk J."/>
            <person name="Bisova K."/>
            <person name="Chen C.J."/>
            <person name="Elias M."/>
            <person name="Gendler K."/>
            <person name="Hauser C."/>
            <person name="Lamb M.R."/>
            <person name="Ledford H."/>
            <person name="Long J.C."/>
            <person name="Minagawa J."/>
            <person name="Page M.D."/>
            <person name="Pan J."/>
            <person name="Pootakham W."/>
            <person name="Roje S."/>
            <person name="Rose A."/>
            <person name="Stahlberg E."/>
            <person name="Terauchi A.M."/>
            <person name="Yang P."/>
            <person name="Ball S."/>
            <person name="Bowler C."/>
            <person name="Dieckmann C.L."/>
            <person name="Gladyshev V.N."/>
            <person name="Green P."/>
            <person name="Jorgensen R."/>
            <person name="Mayfield S."/>
            <person name="Mueller-Roeber B."/>
            <person name="Rajamani S."/>
            <person name="Sayre R.T."/>
            <person name="Brokstein P."/>
            <person name="Dubchak I."/>
            <person name="Goodstein D."/>
            <person name="Hornick L."/>
            <person name="Huang Y.W."/>
            <person name="Jhaveri J."/>
            <person name="Luo Y."/>
            <person name="Martinez D."/>
            <person name="Ngau W.C."/>
            <person name="Otillar B."/>
            <person name="Poliakov A."/>
            <person name="Porter A."/>
            <person name="Szajkowski L."/>
            <person name="Werner G."/>
            <person name="Zhou K."/>
            <person name="Grigoriev I.V."/>
            <person name="Rokhsar D.S."/>
            <person name="Grossman A.R."/>
        </authorList>
    </citation>
    <scope>NUCLEOTIDE SEQUENCE [LARGE SCALE GENOMIC DNA]</scope>
    <source>
        <strain evidence="2">CC-503</strain>
    </source>
</reference>
<sequence>MPACCSDLTLSGLRCGRFRAQGARGCDRAYANTQSLPGWLCLSHSTEAAHAGQAKVSFRTMPLLFGVLALLAATSTVTGQMVEVSTYLGSGGYATYTSTVPRDSCCTEYWSLQLSELEVNLPGSDVSVPSSFIIQGYTYVYDACQDISFKTRRFYSDASTAADLGITTFSVPPSAQKIRVAGEATLGCTFTNETRCPNVSAVLDINWACNSPGPITGRYTADQHYPGNRLQTVQVGTYCPTGFPNVIAFKDGGVIKTGTQTSSTYGYDAKRTSSRYKAPGKNAGR</sequence>
<evidence type="ECO:0000313" key="2">
    <source>
        <dbReference type="Proteomes" id="UP000006906"/>
    </source>
</evidence>
<organism evidence="1 2">
    <name type="scientific">Chlamydomonas reinhardtii</name>
    <name type="common">Chlamydomonas smithii</name>
    <dbReference type="NCBI Taxonomy" id="3055"/>
    <lineage>
        <taxon>Eukaryota</taxon>
        <taxon>Viridiplantae</taxon>
        <taxon>Chlorophyta</taxon>
        <taxon>core chlorophytes</taxon>
        <taxon>Chlorophyceae</taxon>
        <taxon>CS clade</taxon>
        <taxon>Chlamydomonadales</taxon>
        <taxon>Chlamydomonadaceae</taxon>
        <taxon>Chlamydomonas</taxon>
    </lineage>
</organism>
<evidence type="ECO:0000313" key="1">
    <source>
        <dbReference type="EMBL" id="PNW75235.1"/>
    </source>
</evidence>
<dbReference type="AlphaFoldDB" id="A0A2K3D3X4"/>
<accession>A0A2K3D3X4</accession>
<dbReference type="InParanoid" id="A0A2K3D3X4"/>
<dbReference type="Gramene" id="PNW75235">
    <property type="protein sequence ID" value="PNW75235"/>
    <property type="gene ID" value="CHLRE_12g518400v5"/>
</dbReference>
<dbReference type="ExpressionAtlas" id="A0A2K3D3X4">
    <property type="expression patterns" value="differential"/>
</dbReference>
<dbReference type="EMBL" id="CM008973">
    <property type="protein sequence ID" value="PNW75235.1"/>
    <property type="molecule type" value="Genomic_DNA"/>
</dbReference>
<keyword evidence="2" id="KW-1185">Reference proteome</keyword>